<reference evidence="1" key="2">
    <citation type="submission" date="2016-10" db="EMBL/GenBank/DDBJ databases">
        <authorList>
            <person name="de Groot N.N."/>
        </authorList>
    </citation>
    <scope>NUCLEOTIDE SEQUENCE [LARGE SCALE GENOMIC DNA]</scope>
    <source>
        <strain evidence="1">ATCC 20501</strain>
    </source>
</reference>
<accession>A0A1H6DYY4</accession>
<evidence type="ECO:0000313" key="3">
    <source>
        <dbReference type="Proteomes" id="UP000199690"/>
    </source>
</evidence>
<evidence type="ECO:0000313" key="4">
    <source>
        <dbReference type="Proteomes" id="UP000236729"/>
    </source>
</evidence>
<protein>
    <submittedName>
        <fullName evidence="1">Uncharacterized protein</fullName>
    </submittedName>
</protein>
<organism evidence="1 4">
    <name type="scientific">Saccharopolyspora kobensis</name>
    <dbReference type="NCBI Taxonomy" id="146035"/>
    <lineage>
        <taxon>Bacteria</taxon>
        <taxon>Bacillati</taxon>
        <taxon>Actinomycetota</taxon>
        <taxon>Actinomycetes</taxon>
        <taxon>Pseudonocardiales</taxon>
        <taxon>Pseudonocardiaceae</taxon>
        <taxon>Saccharopolyspora</taxon>
    </lineage>
</organism>
<gene>
    <name evidence="1" type="ORF">SAMN02982929_05256</name>
    <name evidence="2" type="ORF">SAMN05216506_107231</name>
</gene>
<proteinExistence type="predicted"/>
<dbReference type="EMBL" id="FNVB01000008">
    <property type="protein sequence ID" value="SEG90560.1"/>
    <property type="molecule type" value="Genomic_DNA"/>
</dbReference>
<dbReference type="Proteomes" id="UP000199690">
    <property type="component" value="Unassembled WGS sequence"/>
</dbReference>
<evidence type="ECO:0000313" key="1">
    <source>
        <dbReference type="EMBL" id="SEG90560.1"/>
    </source>
</evidence>
<dbReference type="Proteomes" id="UP000236729">
    <property type="component" value="Unassembled WGS sequence"/>
</dbReference>
<keyword evidence="3" id="KW-1185">Reference proteome</keyword>
<accession>A0A1I1WAM4</accession>
<dbReference type="RefSeq" id="WP_093354282.1">
    <property type="nucleotide sequence ID" value="NZ_FNVB01000008.1"/>
</dbReference>
<reference evidence="3 4" key="1">
    <citation type="submission" date="2016-10" db="EMBL/GenBank/DDBJ databases">
        <authorList>
            <person name="Varghese N."/>
            <person name="Submissions S."/>
        </authorList>
    </citation>
    <scope>NUCLEOTIDE SEQUENCE [LARGE SCALE GENOMIC DNA]</scope>
    <source>
        <strain evidence="4">ATCC 20501</strain>
        <strain evidence="2 3">CGMCC 4.3529</strain>
    </source>
</reference>
<name>A0A1H6DYY4_9PSEU</name>
<evidence type="ECO:0000313" key="2">
    <source>
        <dbReference type="EMBL" id="SFD92081.1"/>
    </source>
</evidence>
<sequence length="83" mass="8605">MASDARLAAQAVDALRTLGGVGTASELATQARAAQWALDDAAFELGGGRYSVEQRNQLAEQLDKLASALRADSGEPFIVDAAD</sequence>
<dbReference type="EMBL" id="FOME01000007">
    <property type="protein sequence ID" value="SFD92081.1"/>
    <property type="molecule type" value="Genomic_DNA"/>
</dbReference>
<dbReference type="AlphaFoldDB" id="A0A1H6DYY4"/>